<reference evidence="1" key="2">
    <citation type="submission" date="2022-11" db="EMBL/GenBank/DDBJ databases">
        <title>Draft genome sequencing of Pseudomonas atacamensis RS3R1.</title>
        <authorList>
            <person name="Furuya T."/>
            <person name="Kaneko H."/>
        </authorList>
    </citation>
    <scope>NUCLEOTIDE SEQUENCE</scope>
    <source>
        <strain evidence="1">RS3R-1</strain>
    </source>
</reference>
<comment type="caution">
    <text evidence="1">The sequence shown here is derived from an EMBL/GenBank/DDBJ whole genome shotgun (WGS) entry which is preliminary data.</text>
</comment>
<evidence type="ECO:0000313" key="1">
    <source>
        <dbReference type="EMBL" id="GLH44540.1"/>
    </source>
</evidence>
<organism evidence="1 2">
    <name type="scientific">Pseudomonas atacamensis</name>
    <dbReference type="NCBI Taxonomy" id="2565368"/>
    <lineage>
        <taxon>Bacteria</taxon>
        <taxon>Pseudomonadati</taxon>
        <taxon>Pseudomonadota</taxon>
        <taxon>Gammaproteobacteria</taxon>
        <taxon>Pseudomonadales</taxon>
        <taxon>Pseudomonadaceae</taxon>
        <taxon>Pseudomonas</taxon>
    </lineage>
</organism>
<protein>
    <submittedName>
        <fullName evidence="1">Uncharacterized protein</fullName>
    </submittedName>
</protein>
<name>A0ABQ5PLZ1_9PSED</name>
<dbReference type="Proteomes" id="UP001145022">
    <property type="component" value="Unassembled WGS sequence"/>
</dbReference>
<reference evidence="1" key="1">
    <citation type="journal article" date="2021" name="Sci. Rep.">
        <title>An efficient direct screening system for microorganisms that activate plant immune responses based on plant-microbe interactions using cultured plant cells.</title>
        <authorList>
            <person name="Kurokawa M."/>
            <person name="Nakano M."/>
            <person name="Kitahata N."/>
            <person name="Kuchitsu K."/>
            <person name="Furuya T."/>
        </authorList>
    </citation>
    <scope>NUCLEOTIDE SEQUENCE</scope>
    <source>
        <strain evidence="1">RS3R-1</strain>
    </source>
</reference>
<proteinExistence type="predicted"/>
<accession>A0ABQ5PLZ1</accession>
<keyword evidence="2" id="KW-1185">Reference proteome</keyword>
<reference evidence="1" key="3">
    <citation type="journal article" date="2023" name="J. Biotechnol.">
        <title>Draft Genome Sequences of Endophytic Pseudomonas Strains, Isolated from the Interior of Brassicaceae Plants.</title>
        <authorList>
            <person name="Kaneko H."/>
            <person name="Furuya T."/>
        </authorList>
    </citation>
    <scope>NUCLEOTIDE SEQUENCE</scope>
    <source>
        <strain evidence="1">RS3R-1</strain>
    </source>
</reference>
<dbReference type="EMBL" id="BSCQ01000042">
    <property type="protein sequence ID" value="GLH44540.1"/>
    <property type="molecule type" value="Genomic_DNA"/>
</dbReference>
<sequence>MQRGKQMGILLGSVTFQGVRTESAHINGTDGDNLVYTFCVPGTYQCGSEPARECGGSGN</sequence>
<gene>
    <name evidence="1" type="ORF">RS3R1_36280</name>
</gene>
<evidence type="ECO:0000313" key="2">
    <source>
        <dbReference type="Proteomes" id="UP001145022"/>
    </source>
</evidence>